<dbReference type="InterPro" id="IPR058548">
    <property type="entry name" value="MlaB-like_STAS"/>
</dbReference>
<reference evidence="3 4" key="1">
    <citation type="submission" date="2020-03" db="EMBL/GenBank/DDBJ databases">
        <title>Whole genome shotgun sequence of Phytohabitans rumicis NBRC 108638.</title>
        <authorList>
            <person name="Komaki H."/>
            <person name="Tamura T."/>
        </authorList>
    </citation>
    <scope>NUCLEOTIDE SEQUENCE [LARGE SCALE GENOMIC DNA]</scope>
    <source>
        <strain evidence="3 4">NBRC 108638</strain>
    </source>
</reference>
<dbReference type="Proteomes" id="UP000482960">
    <property type="component" value="Unassembled WGS sequence"/>
</dbReference>
<evidence type="ECO:0000313" key="4">
    <source>
        <dbReference type="Proteomes" id="UP000482960"/>
    </source>
</evidence>
<sequence>MVTAMTSSVSVDDLSPGDHACLTYSDAEERLDIVAAFVRDGLGAGQKVVCFTDQAGMTDLASELAQREVRAPRRGQLTVRDNERSWIGSGRASAAGMIDVLAGELAMADQQGYAGLRVTADMCWATQPVAAVDELLVFESKVAGLFTGGRLTAICQYDRQSFDQVTLAFAAKAHPRAVAAAVYYEDPLLRICRQHVPPGIRLAGEIDYQRLPELNHALAEALRLGGDIHVNLVHLRFLDAAAAAAIGRAAAGLPPGRSMVVTGPRLVAKMFALVGASELPAVRVRVVHGRP</sequence>
<reference evidence="3 4" key="2">
    <citation type="submission" date="2020-03" db="EMBL/GenBank/DDBJ databases">
        <authorList>
            <person name="Ichikawa N."/>
            <person name="Kimura A."/>
            <person name="Kitahashi Y."/>
            <person name="Uohara A."/>
        </authorList>
    </citation>
    <scope>NUCLEOTIDE SEQUENCE [LARGE SCALE GENOMIC DNA]</scope>
    <source>
        <strain evidence="3 4">NBRC 108638</strain>
    </source>
</reference>
<proteinExistence type="predicted"/>
<dbReference type="SUPFAM" id="SSF52091">
    <property type="entry name" value="SpoIIaa-like"/>
    <property type="match status" value="1"/>
</dbReference>
<evidence type="ECO:0000313" key="3">
    <source>
        <dbReference type="EMBL" id="GFJ94385.1"/>
    </source>
</evidence>
<organism evidence="3 4">
    <name type="scientific">Phytohabitans rumicis</name>
    <dbReference type="NCBI Taxonomy" id="1076125"/>
    <lineage>
        <taxon>Bacteria</taxon>
        <taxon>Bacillati</taxon>
        <taxon>Actinomycetota</taxon>
        <taxon>Actinomycetes</taxon>
        <taxon>Micromonosporales</taxon>
        <taxon>Micromonosporaceae</taxon>
    </lineage>
</organism>
<feature type="domain" description="MlaB-like STAS" evidence="1">
    <location>
        <begin position="200"/>
        <end position="275"/>
    </location>
</feature>
<dbReference type="InterPro" id="IPR025847">
    <property type="entry name" value="MEDS_domain"/>
</dbReference>
<gene>
    <name evidence="3" type="ORF">Prum_080270</name>
</gene>
<keyword evidence="4" id="KW-1185">Reference proteome</keyword>
<accession>A0A6V8LNV2</accession>
<evidence type="ECO:0008006" key="5">
    <source>
        <dbReference type="Google" id="ProtNLM"/>
    </source>
</evidence>
<dbReference type="EMBL" id="BLPG01000001">
    <property type="protein sequence ID" value="GFJ94385.1"/>
    <property type="molecule type" value="Genomic_DNA"/>
</dbReference>
<evidence type="ECO:0000259" key="1">
    <source>
        <dbReference type="Pfam" id="PF13466"/>
    </source>
</evidence>
<evidence type="ECO:0000259" key="2">
    <source>
        <dbReference type="Pfam" id="PF14417"/>
    </source>
</evidence>
<dbReference type="AlphaFoldDB" id="A0A6V8LNV2"/>
<comment type="caution">
    <text evidence="3">The sequence shown here is derived from an EMBL/GenBank/DDBJ whole genome shotgun (WGS) entry which is preliminary data.</text>
</comment>
<dbReference type="Pfam" id="PF14417">
    <property type="entry name" value="MEDS"/>
    <property type="match status" value="1"/>
</dbReference>
<dbReference type="InterPro" id="IPR036513">
    <property type="entry name" value="STAS_dom_sf"/>
</dbReference>
<name>A0A6V8LNV2_9ACTN</name>
<dbReference type="Gene3D" id="3.30.750.24">
    <property type="entry name" value="STAS domain"/>
    <property type="match status" value="1"/>
</dbReference>
<dbReference type="Pfam" id="PF13466">
    <property type="entry name" value="STAS_2"/>
    <property type="match status" value="1"/>
</dbReference>
<feature type="domain" description="MEDS" evidence="2">
    <location>
        <begin position="18"/>
        <end position="175"/>
    </location>
</feature>
<protein>
    <recommendedName>
        <fullName evidence="5">STAS domain-containing protein</fullName>
    </recommendedName>
</protein>